<protein>
    <recommendedName>
        <fullName evidence="3">Carboxypeptidase regulatory-like domain-containing protein</fullName>
    </recommendedName>
</protein>
<dbReference type="SUPFAM" id="SSF49464">
    <property type="entry name" value="Carboxypeptidase regulatory domain-like"/>
    <property type="match status" value="1"/>
</dbReference>
<evidence type="ECO:0000256" key="1">
    <source>
        <dbReference type="SAM" id="Phobius"/>
    </source>
</evidence>
<dbReference type="AlphaFoldDB" id="A0A644U0E8"/>
<evidence type="ECO:0000313" key="2">
    <source>
        <dbReference type="EMBL" id="MPL71912.1"/>
    </source>
</evidence>
<keyword evidence="1" id="KW-1133">Transmembrane helix</keyword>
<dbReference type="InterPro" id="IPR008969">
    <property type="entry name" value="CarboxyPept-like_regulatory"/>
</dbReference>
<sequence>MITGRVYDSKTNEGIWNANIFLSDASGKITAQAIGTTSWFDGSYSLDTKGVSSGYITCSIQGYARRTFPLNSFTGQQHFAMTQTAVDLPPVEIIEKPITWIDKNKYLLLGGITFLSALVAWYHNRHNKNRK</sequence>
<keyword evidence="1" id="KW-0472">Membrane</keyword>
<gene>
    <name evidence="2" type="ORF">SDC9_17691</name>
</gene>
<dbReference type="EMBL" id="VSSQ01000062">
    <property type="protein sequence ID" value="MPL71912.1"/>
    <property type="molecule type" value="Genomic_DNA"/>
</dbReference>
<accession>A0A644U0E8</accession>
<comment type="caution">
    <text evidence="2">The sequence shown here is derived from an EMBL/GenBank/DDBJ whole genome shotgun (WGS) entry which is preliminary data.</text>
</comment>
<dbReference type="Gene3D" id="2.60.40.1120">
    <property type="entry name" value="Carboxypeptidase-like, regulatory domain"/>
    <property type="match status" value="1"/>
</dbReference>
<proteinExistence type="predicted"/>
<reference evidence="2" key="1">
    <citation type="submission" date="2019-08" db="EMBL/GenBank/DDBJ databases">
        <authorList>
            <person name="Kucharzyk K."/>
            <person name="Murdoch R.W."/>
            <person name="Higgins S."/>
            <person name="Loffler F."/>
        </authorList>
    </citation>
    <scope>NUCLEOTIDE SEQUENCE</scope>
</reference>
<organism evidence="2">
    <name type="scientific">bioreactor metagenome</name>
    <dbReference type="NCBI Taxonomy" id="1076179"/>
    <lineage>
        <taxon>unclassified sequences</taxon>
        <taxon>metagenomes</taxon>
        <taxon>ecological metagenomes</taxon>
    </lineage>
</organism>
<keyword evidence="1" id="KW-0812">Transmembrane</keyword>
<name>A0A644U0E8_9ZZZZ</name>
<feature type="transmembrane region" description="Helical" evidence="1">
    <location>
        <begin position="106"/>
        <end position="123"/>
    </location>
</feature>
<evidence type="ECO:0008006" key="3">
    <source>
        <dbReference type="Google" id="ProtNLM"/>
    </source>
</evidence>